<dbReference type="AlphaFoldDB" id="F6YQK9"/>
<dbReference type="Proteomes" id="UP000008144">
    <property type="component" value="Chromosome 1"/>
</dbReference>
<organism evidence="2 3">
    <name type="scientific">Ciona intestinalis</name>
    <name type="common">Transparent sea squirt</name>
    <name type="synonym">Ascidia intestinalis</name>
    <dbReference type="NCBI Taxonomy" id="7719"/>
    <lineage>
        <taxon>Eukaryota</taxon>
        <taxon>Metazoa</taxon>
        <taxon>Chordata</taxon>
        <taxon>Tunicata</taxon>
        <taxon>Ascidiacea</taxon>
        <taxon>Phlebobranchia</taxon>
        <taxon>Cionidae</taxon>
        <taxon>Ciona</taxon>
    </lineage>
</organism>
<evidence type="ECO:0000313" key="2">
    <source>
        <dbReference type="Ensembl" id="ENSCINP00000023155.2"/>
    </source>
</evidence>
<dbReference type="EMBL" id="EAAA01000419">
    <property type="status" value="NOT_ANNOTATED_CDS"/>
    <property type="molecule type" value="Genomic_DNA"/>
</dbReference>
<evidence type="ECO:0000256" key="1">
    <source>
        <dbReference type="SAM" id="MobiDB-lite"/>
    </source>
</evidence>
<protein>
    <submittedName>
        <fullName evidence="2">Uncharacterized protein</fullName>
    </submittedName>
</protein>
<evidence type="ECO:0000313" key="3">
    <source>
        <dbReference type="Proteomes" id="UP000008144"/>
    </source>
</evidence>
<feature type="region of interest" description="Disordered" evidence="1">
    <location>
        <begin position="1"/>
        <end position="27"/>
    </location>
</feature>
<sequence>AFKKLTKKNVSFPGDQKRPQMYDKPSV</sequence>
<keyword evidence="3" id="KW-1185">Reference proteome</keyword>
<dbReference type="HOGENOM" id="CLU_3416288_0_0_1"/>
<proteinExistence type="predicted"/>
<reference evidence="2" key="3">
    <citation type="submission" date="2025-08" db="UniProtKB">
        <authorList>
            <consortium name="Ensembl"/>
        </authorList>
    </citation>
    <scope>IDENTIFICATION</scope>
</reference>
<name>F6YQK9_CIOIN</name>
<reference evidence="2" key="2">
    <citation type="journal article" date="2008" name="Genome Biol.">
        <title>Improved genome assembly and evidence-based global gene model set for the chordate Ciona intestinalis: new insight into intron and operon populations.</title>
        <authorList>
            <person name="Satou Y."/>
            <person name="Mineta K."/>
            <person name="Ogasawara M."/>
            <person name="Sasakura Y."/>
            <person name="Shoguchi E."/>
            <person name="Ueno K."/>
            <person name="Yamada L."/>
            <person name="Matsumoto J."/>
            <person name="Wasserscheid J."/>
            <person name="Dewar K."/>
            <person name="Wiley G.B."/>
            <person name="Macmil S.L."/>
            <person name="Roe B.A."/>
            <person name="Zeller R.W."/>
            <person name="Hastings K.E."/>
            <person name="Lemaire P."/>
            <person name="Lindquist E."/>
            <person name="Endo T."/>
            <person name="Hotta K."/>
            <person name="Inaba K."/>
        </authorList>
    </citation>
    <scope>NUCLEOTIDE SEQUENCE [LARGE SCALE GENOMIC DNA]</scope>
    <source>
        <strain evidence="2">wild type</strain>
    </source>
</reference>
<feature type="compositionally biased region" description="Basic and acidic residues" evidence="1">
    <location>
        <begin position="15"/>
        <end position="27"/>
    </location>
</feature>
<reference evidence="2" key="4">
    <citation type="submission" date="2025-09" db="UniProtKB">
        <authorList>
            <consortium name="Ensembl"/>
        </authorList>
    </citation>
    <scope>IDENTIFICATION</scope>
</reference>
<dbReference type="InParanoid" id="F6YQK9"/>
<dbReference type="Ensembl" id="ENSCINT00000023401.2">
    <property type="protein sequence ID" value="ENSCINP00000023155.2"/>
    <property type="gene ID" value="ENSCING00000012393.2"/>
</dbReference>
<accession>F6YQK9</accession>
<reference evidence="3" key="1">
    <citation type="journal article" date="2002" name="Science">
        <title>The draft genome of Ciona intestinalis: insights into chordate and vertebrate origins.</title>
        <authorList>
            <person name="Dehal P."/>
            <person name="Satou Y."/>
            <person name="Campbell R.K."/>
            <person name="Chapman J."/>
            <person name="Degnan B."/>
            <person name="De Tomaso A."/>
            <person name="Davidson B."/>
            <person name="Di Gregorio A."/>
            <person name="Gelpke M."/>
            <person name="Goodstein D.M."/>
            <person name="Harafuji N."/>
            <person name="Hastings K.E."/>
            <person name="Ho I."/>
            <person name="Hotta K."/>
            <person name="Huang W."/>
            <person name="Kawashima T."/>
            <person name="Lemaire P."/>
            <person name="Martinez D."/>
            <person name="Meinertzhagen I.A."/>
            <person name="Necula S."/>
            <person name="Nonaka M."/>
            <person name="Putnam N."/>
            <person name="Rash S."/>
            <person name="Saiga H."/>
            <person name="Satake M."/>
            <person name="Terry A."/>
            <person name="Yamada L."/>
            <person name="Wang H.G."/>
            <person name="Awazu S."/>
            <person name="Azumi K."/>
            <person name="Boore J."/>
            <person name="Branno M."/>
            <person name="Chin-Bow S."/>
            <person name="DeSantis R."/>
            <person name="Doyle S."/>
            <person name="Francino P."/>
            <person name="Keys D.N."/>
            <person name="Haga S."/>
            <person name="Hayashi H."/>
            <person name="Hino K."/>
            <person name="Imai K.S."/>
            <person name="Inaba K."/>
            <person name="Kano S."/>
            <person name="Kobayashi K."/>
            <person name="Kobayashi M."/>
            <person name="Lee B.I."/>
            <person name="Makabe K.W."/>
            <person name="Manohar C."/>
            <person name="Matassi G."/>
            <person name="Medina M."/>
            <person name="Mochizuki Y."/>
            <person name="Mount S."/>
            <person name="Morishita T."/>
            <person name="Miura S."/>
            <person name="Nakayama A."/>
            <person name="Nishizaka S."/>
            <person name="Nomoto H."/>
            <person name="Ohta F."/>
            <person name="Oishi K."/>
            <person name="Rigoutsos I."/>
            <person name="Sano M."/>
            <person name="Sasaki A."/>
            <person name="Sasakura Y."/>
            <person name="Shoguchi E."/>
            <person name="Shin-i T."/>
            <person name="Spagnuolo A."/>
            <person name="Stainier D."/>
            <person name="Suzuki M.M."/>
            <person name="Tassy O."/>
            <person name="Takatori N."/>
            <person name="Tokuoka M."/>
            <person name="Yagi K."/>
            <person name="Yoshizaki F."/>
            <person name="Wada S."/>
            <person name="Zhang C."/>
            <person name="Hyatt P.D."/>
            <person name="Larimer F."/>
            <person name="Detter C."/>
            <person name="Doggett N."/>
            <person name="Glavina T."/>
            <person name="Hawkins T."/>
            <person name="Richardson P."/>
            <person name="Lucas S."/>
            <person name="Kohara Y."/>
            <person name="Levine M."/>
            <person name="Satoh N."/>
            <person name="Rokhsar D.S."/>
        </authorList>
    </citation>
    <scope>NUCLEOTIDE SEQUENCE [LARGE SCALE GENOMIC DNA]</scope>
</reference>